<keyword evidence="4" id="KW-0720">Serine protease</keyword>
<dbReference type="Proteomes" id="UP000242310">
    <property type="component" value="Unassembled WGS sequence"/>
</dbReference>
<evidence type="ECO:0000256" key="1">
    <source>
        <dbReference type="ARBA" id="ARBA00010541"/>
    </source>
</evidence>
<dbReference type="SUPFAM" id="SSF50156">
    <property type="entry name" value="PDZ domain-like"/>
    <property type="match status" value="1"/>
</dbReference>
<accession>A0A2P8HI67</accession>
<dbReference type="OrthoDB" id="9758917at2"/>
<dbReference type="EMBL" id="PYAV01000006">
    <property type="protein sequence ID" value="PSL45911.1"/>
    <property type="molecule type" value="Genomic_DNA"/>
</dbReference>
<dbReference type="InterPro" id="IPR036034">
    <property type="entry name" value="PDZ_sf"/>
</dbReference>
<evidence type="ECO:0000313" key="8">
    <source>
        <dbReference type="EMBL" id="PSL45911.1"/>
    </source>
</evidence>
<feature type="region of interest" description="Disordered" evidence="5">
    <location>
        <begin position="1"/>
        <end position="23"/>
    </location>
</feature>
<dbReference type="PROSITE" id="PS50106">
    <property type="entry name" value="PDZ"/>
    <property type="match status" value="1"/>
</dbReference>
<dbReference type="PANTHER" id="PTHR22939:SF129">
    <property type="entry name" value="SERINE PROTEASE HTRA2, MITOCHONDRIAL"/>
    <property type="match status" value="1"/>
</dbReference>
<dbReference type="InterPro" id="IPR009003">
    <property type="entry name" value="Peptidase_S1_PA"/>
</dbReference>
<dbReference type="InterPro" id="IPR001478">
    <property type="entry name" value="PDZ"/>
</dbReference>
<dbReference type="Gene3D" id="2.30.42.10">
    <property type="match status" value="1"/>
</dbReference>
<feature type="transmembrane region" description="Helical" evidence="6">
    <location>
        <begin position="26"/>
        <end position="51"/>
    </location>
</feature>
<reference evidence="8 9" key="1">
    <citation type="submission" date="2018-03" db="EMBL/GenBank/DDBJ databases">
        <title>Genomic Encyclopedia of Type Strains, Phase III (KMG-III): the genomes of soil and plant-associated and newly described type strains.</title>
        <authorList>
            <person name="Whitman W."/>
        </authorList>
    </citation>
    <scope>NUCLEOTIDE SEQUENCE [LARGE SCALE GENOMIC DNA]</scope>
    <source>
        <strain evidence="8 9">CGMCC 1.07653</strain>
    </source>
</reference>
<dbReference type="AlphaFoldDB" id="A0A2P8HI67"/>
<feature type="domain" description="PDZ" evidence="7">
    <location>
        <begin position="300"/>
        <end position="394"/>
    </location>
</feature>
<evidence type="ECO:0000256" key="3">
    <source>
        <dbReference type="ARBA" id="ARBA00022801"/>
    </source>
</evidence>
<evidence type="ECO:0000259" key="7">
    <source>
        <dbReference type="PROSITE" id="PS50106"/>
    </source>
</evidence>
<dbReference type="Gene3D" id="2.40.10.10">
    <property type="entry name" value="Trypsin-like serine proteases"/>
    <property type="match status" value="2"/>
</dbReference>
<proteinExistence type="inferred from homology"/>
<protein>
    <submittedName>
        <fullName evidence="8">HtrA-like peptidase</fullName>
    </submittedName>
</protein>
<keyword evidence="2" id="KW-0645">Protease</keyword>
<keyword evidence="6" id="KW-0472">Membrane</keyword>
<dbReference type="SUPFAM" id="SSF50494">
    <property type="entry name" value="Trypsin-like serine proteases"/>
    <property type="match status" value="1"/>
</dbReference>
<evidence type="ECO:0000256" key="2">
    <source>
        <dbReference type="ARBA" id="ARBA00022670"/>
    </source>
</evidence>
<keyword evidence="3" id="KW-0378">Hydrolase</keyword>
<keyword evidence="9" id="KW-1185">Reference proteome</keyword>
<dbReference type="PRINTS" id="PR00834">
    <property type="entry name" value="PROTEASES2C"/>
</dbReference>
<dbReference type="InterPro" id="IPR043504">
    <property type="entry name" value="Peptidase_S1_PA_chymotrypsin"/>
</dbReference>
<dbReference type="Pfam" id="PF13365">
    <property type="entry name" value="Trypsin_2"/>
    <property type="match status" value="1"/>
</dbReference>
<sequence>MSNYDDQHPTSEEHTSRTTKTKAKPWGGFFAGIGGAFIGAGIILAASPWLLSTMEDEETAGPEERENGIEEEVVETEEVSLDINTDISEAVEGVSKAVVGVFNLQQSDFWSNEGVNEGTGSGVVYREEGDSAYIVTNQHVIEGAGQVEVSLASGSRVEAEILGEDVLTDLAVLRIPSDEVETVANFGDSETLRSGEPAIAIGNPLGPEFSRTVTQGIISATERSIPVDLTGDGQMDWNAEVLQTDAAINPGNSGGALININGDVIGINSMKIAQAAVEGIGFAIPTSIALPVIEDLEQFGEVQRPEMGVSISSLSEIPSYHWQETLGLPEDVEEGVFIMDVITGSPAAEAGLQEYDVIIEIDGQPIADGHDLRQYLYNEAESDGTIEVSIYRGNSQETLEVQLQPQQQQF</sequence>
<keyword evidence="6" id="KW-0812">Transmembrane</keyword>
<dbReference type="InterPro" id="IPR001940">
    <property type="entry name" value="Peptidase_S1C"/>
</dbReference>
<feature type="compositionally biased region" description="Basic and acidic residues" evidence="5">
    <location>
        <begin position="1"/>
        <end position="16"/>
    </location>
</feature>
<evidence type="ECO:0000256" key="6">
    <source>
        <dbReference type="SAM" id="Phobius"/>
    </source>
</evidence>
<evidence type="ECO:0000256" key="5">
    <source>
        <dbReference type="SAM" id="MobiDB-lite"/>
    </source>
</evidence>
<dbReference type="PANTHER" id="PTHR22939">
    <property type="entry name" value="SERINE PROTEASE FAMILY S1C HTRA-RELATED"/>
    <property type="match status" value="1"/>
</dbReference>
<dbReference type="RefSeq" id="WP_106588580.1">
    <property type="nucleotide sequence ID" value="NZ_PYAV01000006.1"/>
</dbReference>
<dbReference type="SMART" id="SM00228">
    <property type="entry name" value="PDZ"/>
    <property type="match status" value="1"/>
</dbReference>
<evidence type="ECO:0000256" key="4">
    <source>
        <dbReference type="ARBA" id="ARBA00022825"/>
    </source>
</evidence>
<dbReference type="GO" id="GO:0006508">
    <property type="term" value="P:proteolysis"/>
    <property type="evidence" value="ECO:0007669"/>
    <property type="project" value="UniProtKB-KW"/>
</dbReference>
<comment type="caution">
    <text evidence="8">The sequence shown here is derived from an EMBL/GenBank/DDBJ whole genome shotgun (WGS) entry which is preliminary data.</text>
</comment>
<name>A0A2P8HI67_9BACI</name>
<dbReference type="GO" id="GO:0004252">
    <property type="term" value="F:serine-type endopeptidase activity"/>
    <property type="evidence" value="ECO:0007669"/>
    <property type="project" value="InterPro"/>
</dbReference>
<keyword evidence="6" id="KW-1133">Transmembrane helix</keyword>
<comment type="similarity">
    <text evidence="1">Belongs to the peptidase S1C family.</text>
</comment>
<dbReference type="Pfam" id="PF13180">
    <property type="entry name" value="PDZ_2"/>
    <property type="match status" value="1"/>
</dbReference>
<organism evidence="8 9">
    <name type="scientific">Salsuginibacillus halophilus</name>
    <dbReference type="NCBI Taxonomy" id="517424"/>
    <lineage>
        <taxon>Bacteria</taxon>
        <taxon>Bacillati</taxon>
        <taxon>Bacillota</taxon>
        <taxon>Bacilli</taxon>
        <taxon>Bacillales</taxon>
        <taxon>Bacillaceae</taxon>
        <taxon>Salsuginibacillus</taxon>
    </lineage>
</organism>
<evidence type="ECO:0000313" key="9">
    <source>
        <dbReference type="Proteomes" id="UP000242310"/>
    </source>
</evidence>
<gene>
    <name evidence="8" type="ORF">B0H94_106166</name>
</gene>